<dbReference type="PANTHER" id="PTHR30537:SF68">
    <property type="entry name" value="TRANSCRIPTIONAL REGULATOR-RELATED"/>
    <property type="match status" value="1"/>
</dbReference>
<accession>A0A848LS14</accession>
<proteinExistence type="inferred from homology"/>
<sequence>MFDQVNDMLVFAAVARAGSLTRAGKALGLPKSTVSRRMAALEARLGSKLLLKSTRRLVLTEAGEAFLERCQRLADEVDDALAFASDLADQPQGTLRVTMPPGMGEPRLIGAITDFMARYPRISLLLDESQRYVDLATERFDLALRAGTLPDSASLVARRLMTTTSSLFASPAYLARHPKPRTPAELAGHGFIVLEGRTRFDRIRLRSGPRRMEVELESRLTATTSLMQLALGLAGAGLIVFPNPYCQEEVRSGRLVRLLPEWSTEPAPLWIVTPSRRLLPRKTVLFIEHLLAAMGDAETPGDARER</sequence>
<keyword evidence="3" id="KW-0238">DNA-binding</keyword>
<evidence type="ECO:0000256" key="4">
    <source>
        <dbReference type="ARBA" id="ARBA00023163"/>
    </source>
</evidence>
<dbReference type="InterPro" id="IPR000847">
    <property type="entry name" value="LysR_HTH_N"/>
</dbReference>
<evidence type="ECO:0000256" key="2">
    <source>
        <dbReference type="ARBA" id="ARBA00023015"/>
    </source>
</evidence>
<evidence type="ECO:0000313" key="7">
    <source>
        <dbReference type="Proteomes" id="UP000518300"/>
    </source>
</evidence>
<dbReference type="CDD" id="cd08422">
    <property type="entry name" value="PBP2_CrgA_like"/>
    <property type="match status" value="1"/>
</dbReference>
<dbReference type="Pfam" id="PF03466">
    <property type="entry name" value="LysR_substrate"/>
    <property type="match status" value="1"/>
</dbReference>
<dbReference type="SUPFAM" id="SSF46785">
    <property type="entry name" value="Winged helix' DNA-binding domain"/>
    <property type="match status" value="1"/>
</dbReference>
<dbReference type="Proteomes" id="UP000518300">
    <property type="component" value="Unassembled WGS sequence"/>
</dbReference>
<dbReference type="Gene3D" id="3.40.190.290">
    <property type="match status" value="1"/>
</dbReference>
<keyword evidence="7" id="KW-1185">Reference proteome</keyword>
<comment type="caution">
    <text evidence="6">The sequence shown here is derived from an EMBL/GenBank/DDBJ whole genome shotgun (WGS) entry which is preliminary data.</text>
</comment>
<name>A0A848LS14_9BACT</name>
<evidence type="ECO:0000256" key="3">
    <source>
        <dbReference type="ARBA" id="ARBA00023125"/>
    </source>
</evidence>
<dbReference type="Pfam" id="PF00126">
    <property type="entry name" value="HTH_1"/>
    <property type="match status" value="1"/>
</dbReference>
<dbReference type="FunFam" id="1.10.10.10:FF:000001">
    <property type="entry name" value="LysR family transcriptional regulator"/>
    <property type="match status" value="1"/>
</dbReference>
<dbReference type="PANTHER" id="PTHR30537">
    <property type="entry name" value="HTH-TYPE TRANSCRIPTIONAL REGULATOR"/>
    <property type="match status" value="1"/>
</dbReference>
<dbReference type="GO" id="GO:0043565">
    <property type="term" value="F:sequence-specific DNA binding"/>
    <property type="evidence" value="ECO:0007669"/>
    <property type="project" value="TreeGrafter"/>
</dbReference>
<dbReference type="InterPro" id="IPR036390">
    <property type="entry name" value="WH_DNA-bd_sf"/>
</dbReference>
<dbReference type="PROSITE" id="PS50931">
    <property type="entry name" value="HTH_LYSR"/>
    <property type="match status" value="1"/>
</dbReference>
<feature type="domain" description="HTH lysR-type" evidence="5">
    <location>
        <begin position="3"/>
        <end position="60"/>
    </location>
</feature>
<evidence type="ECO:0000313" key="6">
    <source>
        <dbReference type="EMBL" id="NMO20738.1"/>
    </source>
</evidence>
<comment type="similarity">
    <text evidence="1">Belongs to the LysR transcriptional regulatory family.</text>
</comment>
<organism evidence="6 7">
    <name type="scientific">Pyxidicoccus fallax</name>
    <dbReference type="NCBI Taxonomy" id="394095"/>
    <lineage>
        <taxon>Bacteria</taxon>
        <taxon>Pseudomonadati</taxon>
        <taxon>Myxococcota</taxon>
        <taxon>Myxococcia</taxon>
        <taxon>Myxococcales</taxon>
        <taxon>Cystobacterineae</taxon>
        <taxon>Myxococcaceae</taxon>
        <taxon>Pyxidicoccus</taxon>
    </lineage>
</organism>
<dbReference type="InterPro" id="IPR005119">
    <property type="entry name" value="LysR_subst-bd"/>
</dbReference>
<keyword evidence="4" id="KW-0804">Transcription</keyword>
<dbReference type="EMBL" id="JABBJJ010000266">
    <property type="protein sequence ID" value="NMO20738.1"/>
    <property type="molecule type" value="Genomic_DNA"/>
</dbReference>
<protein>
    <submittedName>
        <fullName evidence="6">LysR family transcriptional regulator</fullName>
    </submittedName>
</protein>
<dbReference type="GO" id="GO:0006351">
    <property type="term" value="P:DNA-templated transcription"/>
    <property type="evidence" value="ECO:0007669"/>
    <property type="project" value="TreeGrafter"/>
</dbReference>
<dbReference type="GO" id="GO:0003700">
    <property type="term" value="F:DNA-binding transcription factor activity"/>
    <property type="evidence" value="ECO:0007669"/>
    <property type="project" value="InterPro"/>
</dbReference>
<dbReference type="AlphaFoldDB" id="A0A848LS14"/>
<keyword evidence="2" id="KW-0805">Transcription regulation</keyword>
<evidence type="ECO:0000259" key="5">
    <source>
        <dbReference type="PROSITE" id="PS50931"/>
    </source>
</evidence>
<dbReference type="SUPFAM" id="SSF53850">
    <property type="entry name" value="Periplasmic binding protein-like II"/>
    <property type="match status" value="1"/>
</dbReference>
<dbReference type="Gene3D" id="1.10.10.10">
    <property type="entry name" value="Winged helix-like DNA-binding domain superfamily/Winged helix DNA-binding domain"/>
    <property type="match status" value="1"/>
</dbReference>
<evidence type="ECO:0000256" key="1">
    <source>
        <dbReference type="ARBA" id="ARBA00009437"/>
    </source>
</evidence>
<dbReference type="RefSeq" id="WP_169349948.1">
    <property type="nucleotide sequence ID" value="NZ_JABBJJ010000266.1"/>
</dbReference>
<dbReference type="InterPro" id="IPR036388">
    <property type="entry name" value="WH-like_DNA-bd_sf"/>
</dbReference>
<gene>
    <name evidence="6" type="ORF">HG543_38705</name>
</gene>
<reference evidence="6 7" key="1">
    <citation type="submission" date="2020-04" db="EMBL/GenBank/DDBJ databases">
        <title>Draft genome of Pyxidicoccus fallax type strain.</title>
        <authorList>
            <person name="Whitworth D.E."/>
        </authorList>
    </citation>
    <scope>NUCLEOTIDE SEQUENCE [LARGE SCALE GENOMIC DNA]</scope>
    <source>
        <strain evidence="6 7">DSM 14698</strain>
    </source>
</reference>
<dbReference type="InterPro" id="IPR058163">
    <property type="entry name" value="LysR-type_TF_proteobact-type"/>
</dbReference>